<evidence type="ECO:0000256" key="1">
    <source>
        <dbReference type="ARBA" id="ARBA00001593"/>
    </source>
</evidence>
<dbReference type="InterPro" id="IPR029787">
    <property type="entry name" value="Nucleotide_cyclase"/>
</dbReference>
<dbReference type="SUPFAM" id="SSF55073">
    <property type="entry name" value="Nucleotide cyclase"/>
    <property type="match status" value="1"/>
</dbReference>
<dbReference type="CDD" id="cd07302">
    <property type="entry name" value="CHD"/>
    <property type="match status" value="1"/>
</dbReference>
<dbReference type="GO" id="GO:0046872">
    <property type="term" value="F:metal ion binding"/>
    <property type="evidence" value="ECO:0007669"/>
    <property type="project" value="UniProtKB-KW"/>
</dbReference>
<evidence type="ECO:0000256" key="5">
    <source>
        <dbReference type="ARBA" id="ARBA00022692"/>
    </source>
</evidence>
<dbReference type="STRING" id="37653.A0A0L8FKM8"/>
<dbReference type="SMART" id="SM00044">
    <property type="entry name" value="CYCc"/>
    <property type="match status" value="1"/>
</dbReference>
<dbReference type="AlphaFoldDB" id="A0A0L8FKM8"/>
<comment type="subcellular location">
    <subcellularLocation>
        <location evidence="3">Membrane</location>
        <topology evidence="3">Multi-pass membrane protein</topology>
    </subcellularLocation>
</comment>
<feature type="domain" description="Guanylate cyclase" evidence="15">
    <location>
        <begin position="1"/>
        <end position="103"/>
    </location>
</feature>
<keyword evidence="7" id="KW-0547">Nucleotide-binding</keyword>
<keyword evidence="9" id="KW-0460">Magnesium</keyword>
<dbReference type="GO" id="GO:0035556">
    <property type="term" value="P:intracellular signal transduction"/>
    <property type="evidence" value="ECO:0007669"/>
    <property type="project" value="InterPro"/>
</dbReference>
<evidence type="ECO:0000256" key="14">
    <source>
        <dbReference type="RuleBase" id="RU000405"/>
    </source>
</evidence>
<evidence type="ECO:0000256" key="8">
    <source>
        <dbReference type="ARBA" id="ARBA00022840"/>
    </source>
</evidence>
<keyword evidence="10" id="KW-1133">Transmembrane helix</keyword>
<dbReference type="PROSITE" id="PS00452">
    <property type="entry name" value="GUANYLATE_CYCLASE_1"/>
    <property type="match status" value="1"/>
</dbReference>
<evidence type="ECO:0000256" key="4">
    <source>
        <dbReference type="ARBA" id="ARBA00012201"/>
    </source>
</evidence>
<dbReference type="PROSITE" id="PS50125">
    <property type="entry name" value="GUANYLATE_CYCLASE_2"/>
    <property type="match status" value="1"/>
</dbReference>
<evidence type="ECO:0000259" key="15">
    <source>
        <dbReference type="PROSITE" id="PS50125"/>
    </source>
</evidence>
<evidence type="ECO:0000256" key="9">
    <source>
        <dbReference type="ARBA" id="ARBA00022842"/>
    </source>
</evidence>
<evidence type="ECO:0000256" key="11">
    <source>
        <dbReference type="ARBA" id="ARBA00022998"/>
    </source>
</evidence>
<evidence type="ECO:0000256" key="6">
    <source>
        <dbReference type="ARBA" id="ARBA00022723"/>
    </source>
</evidence>
<dbReference type="EMBL" id="KQ429763">
    <property type="protein sequence ID" value="KOF65174.1"/>
    <property type="molecule type" value="Genomic_DNA"/>
</dbReference>
<evidence type="ECO:0000313" key="16">
    <source>
        <dbReference type="EMBL" id="KOF65174.1"/>
    </source>
</evidence>
<keyword evidence="5" id="KW-0812">Transmembrane</keyword>
<protein>
    <recommendedName>
        <fullName evidence="4">adenylate cyclase</fullName>
        <ecNumber evidence="4">4.6.1.1</ecNumber>
    </recommendedName>
</protein>
<reference evidence="16" key="1">
    <citation type="submission" date="2015-07" db="EMBL/GenBank/DDBJ databases">
        <title>MeaNS - Measles Nucleotide Surveillance Program.</title>
        <authorList>
            <person name="Tran T."/>
            <person name="Druce J."/>
        </authorList>
    </citation>
    <scope>NUCLEOTIDE SEQUENCE</scope>
    <source>
        <strain evidence="16">UCB-OBI-ISO-001</strain>
        <tissue evidence="16">Gonad</tissue>
    </source>
</reference>
<dbReference type="EC" id="4.6.1.1" evidence="4"/>
<sequence>MYMILEEQQFSCIQKIKTIGYTYMAASGLDTEENFPDSKHIVALVEYAFYIQRQLKTINQHSFNNFKMRIGMNMGPVVAGVIGARKPHYDIWGNTVNVASRMDSTGMPDSIQITQELNDILVPLGYKTQQRGYIKVKGKGDMLTYFLLSPSDSK</sequence>
<dbReference type="OrthoDB" id="2107370at2759"/>
<organism evidence="16">
    <name type="scientific">Octopus bimaculoides</name>
    <name type="common">California two-spotted octopus</name>
    <dbReference type="NCBI Taxonomy" id="37653"/>
    <lineage>
        <taxon>Eukaryota</taxon>
        <taxon>Metazoa</taxon>
        <taxon>Spiralia</taxon>
        <taxon>Lophotrochozoa</taxon>
        <taxon>Mollusca</taxon>
        <taxon>Cephalopoda</taxon>
        <taxon>Coleoidea</taxon>
        <taxon>Octopodiformes</taxon>
        <taxon>Octopoda</taxon>
        <taxon>Incirrata</taxon>
        <taxon>Octopodidae</taxon>
        <taxon>Octopus</taxon>
    </lineage>
</organism>
<dbReference type="InterPro" id="IPR018297">
    <property type="entry name" value="A/G_cyclase_CS"/>
</dbReference>
<dbReference type="PANTHER" id="PTHR45627">
    <property type="entry name" value="ADENYLATE CYCLASE TYPE 1"/>
    <property type="match status" value="1"/>
</dbReference>
<dbReference type="GO" id="GO:0004016">
    <property type="term" value="F:adenylate cyclase activity"/>
    <property type="evidence" value="ECO:0007669"/>
    <property type="project" value="UniProtKB-EC"/>
</dbReference>
<keyword evidence="6" id="KW-0479">Metal-binding</keyword>
<dbReference type="GO" id="GO:0007189">
    <property type="term" value="P:adenylate cyclase-activating G protein-coupled receptor signaling pathway"/>
    <property type="evidence" value="ECO:0007669"/>
    <property type="project" value="TreeGrafter"/>
</dbReference>
<gene>
    <name evidence="16" type="ORF">OCBIM_22016240mg</name>
</gene>
<evidence type="ECO:0000256" key="3">
    <source>
        <dbReference type="ARBA" id="ARBA00004141"/>
    </source>
</evidence>
<dbReference type="Gene3D" id="3.30.70.1230">
    <property type="entry name" value="Nucleotide cyclase"/>
    <property type="match status" value="1"/>
</dbReference>
<dbReference type="InterPro" id="IPR001054">
    <property type="entry name" value="A/G_cyclase"/>
</dbReference>
<dbReference type="GO" id="GO:0005524">
    <property type="term" value="F:ATP binding"/>
    <property type="evidence" value="ECO:0007669"/>
    <property type="project" value="UniProtKB-KW"/>
</dbReference>
<dbReference type="Pfam" id="PF00211">
    <property type="entry name" value="Guanylate_cyc"/>
    <property type="match status" value="1"/>
</dbReference>
<dbReference type="PANTHER" id="PTHR45627:SF16">
    <property type="entry name" value="ADENYLATE CYCLASE"/>
    <property type="match status" value="1"/>
</dbReference>
<evidence type="ECO:0000256" key="12">
    <source>
        <dbReference type="ARBA" id="ARBA00023136"/>
    </source>
</evidence>
<comment type="catalytic activity">
    <reaction evidence="1">
        <text>ATP = 3',5'-cyclic AMP + diphosphate</text>
        <dbReference type="Rhea" id="RHEA:15389"/>
        <dbReference type="ChEBI" id="CHEBI:30616"/>
        <dbReference type="ChEBI" id="CHEBI:33019"/>
        <dbReference type="ChEBI" id="CHEBI:58165"/>
        <dbReference type="EC" id="4.6.1.1"/>
    </reaction>
</comment>
<keyword evidence="13 14" id="KW-0456">Lyase</keyword>
<evidence type="ECO:0000256" key="13">
    <source>
        <dbReference type="ARBA" id="ARBA00023239"/>
    </source>
</evidence>
<accession>A0A0L8FKM8</accession>
<evidence type="ECO:0000256" key="7">
    <source>
        <dbReference type="ARBA" id="ARBA00022741"/>
    </source>
</evidence>
<comment type="similarity">
    <text evidence="14">Belongs to the adenylyl cyclase class-4/guanylyl cyclase family.</text>
</comment>
<dbReference type="GO" id="GO:0005886">
    <property type="term" value="C:plasma membrane"/>
    <property type="evidence" value="ECO:0007669"/>
    <property type="project" value="TreeGrafter"/>
</dbReference>
<keyword evidence="12" id="KW-0472">Membrane</keyword>
<evidence type="ECO:0000256" key="10">
    <source>
        <dbReference type="ARBA" id="ARBA00022989"/>
    </source>
</evidence>
<dbReference type="FunFam" id="3.30.70.1230:FF:000008">
    <property type="entry name" value="Adenylate cyclase type 9"/>
    <property type="match status" value="1"/>
</dbReference>
<evidence type="ECO:0000256" key="2">
    <source>
        <dbReference type="ARBA" id="ARBA00001946"/>
    </source>
</evidence>
<comment type="cofactor">
    <cofactor evidence="2">
        <name>Mg(2+)</name>
        <dbReference type="ChEBI" id="CHEBI:18420"/>
    </cofactor>
</comment>
<keyword evidence="11" id="KW-0115">cAMP biosynthesis</keyword>
<dbReference type="GO" id="GO:0006171">
    <property type="term" value="P:cAMP biosynthetic process"/>
    <property type="evidence" value="ECO:0007669"/>
    <property type="project" value="UniProtKB-KW"/>
</dbReference>
<name>A0A0L8FKM8_OCTBM</name>
<proteinExistence type="inferred from homology"/>
<keyword evidence="8" id="KW-0067">ATP-binding</keyword>